<keyword evidence="1" id="KW-0472">Membrane</keyword>
<dbReference type="EMBL" id="KT957089">
    <property type="protein sequence ID" value="AOT85466.1"/>
    <property type="molecule type" value="Genomic_DNA"/>
</dbReference>
<dbReference type="Pfam" id="PF05814">
    <property type="entry name" value="Ac76"/>
    <property type="match status" value="1"/>
</dbReference>
<evidence type="ECO:0000256" key="1">
    <source>
        <dbReference type="SAM" id="Phobius"/>
    </source>
</evidence>
<protein>
    <submittedName>
        <fullName evidence="2">Cyun76</fullName>
    </submittedName>
</protein>
<accession>A0A288Q7X5</accession>
<evidence type="ECO:0000313" key="3">
    <source>
        <dbReference type="Proteomes" id="UP000502721"/>
    </source>
</evidence>
<proteinExistence type="predicted"/>
<reference evidence="2" key="1">
    <citation type="submission" date="2018-05" db="EMBL/GenBank/DDBJ databases">
        <title>Genome sequence and analysis of Cyclophragma undans nucleopolyhedrovirus: a distinct group I alphabaculovirus.</title>
        <authorList>
            <person name="Zhu Z."/>
            <person name="Yin F."/>
            <person name="Liu X."/>
            <person name="Hou D."/>
            <person name="Wang J."/>
            <person name="Zhang L."/>
            <person name="Arif B."/>
            <person name="Wang H."/>
            <person name="Deng F."/>
            <person name="Hu Z."/>
        </authorList>
    </citation>
    <scope>NUCLEOTIDE SEQUENCE [LARGE SCALE GENOMIC DNA]</scope>
    <source>
        <strain evidence="2">Whiov</strain>
    </source>
</reference>
<dbReference type="Proteomes" id="UP000502721">
    <property type="component" value="Segment"/>
</dbReference>
<dbReference type="GeneID" id="65101896"/>
<dbReference type="KEGG" id="vg:65101896"/>
<sequence length="86" mass="9634">MMNLYLLLGALAVISLLYDKKENSIFLYIIILFLVFLLVCPAVISKNAAESAVDDIPSHKAKRVRRKLEIEQALDAILNKNTSSLD</sequence>
<keyword evidence="1" id="KW-0812">Transmembrane</keyword>
<keyword evidence="1" id="KW-1133">Transmembrane helix</keyword>
<dbReference type="RefSeq" id="YP_010086678.1">
    <property type="nucleotide sequence ID" value="NC_055467.1"/>
</dbReference>
<organism evidence="2 3">
    <name type="scientific">Cyclophragma undans nucleopolyhedrovirus</name>
    <dbReference type="NCBI Taxonomy" id="1906244"/>
    <lineage>
        <taxon>Viruses</taxon>
        <taxon>Viruses incertae sedis</taxon>
        <taxon>Naldaviricetes</taxon>
        <taxon>Lefavirales</taxon>
        <taxon>Baculoviridae</taxon>
        <taxon>Alphabaculovirus</taxon>
        <taxon>Alphabaculovirus cycundantis</taxon>
    </lineage>
</organism>
<dbReference type="InterPro" id="IPR008561">
    <property type="entry name" value="Ac76_baculovir"/>
</dbReference>
<name>A0A288Q7X5_9ABAC</name>
<evidence type="ECO:0000313" key="2">
    <source>
        <dbReference type="EMBL" id="AOT85466.1"/>
    </source>
</evidence>
<keyword evidence="3" id="KW-1185">Reference proteome</keyword>
<feature type="transmembrane region" description="Helical" evidence="1">
    <location>
        <begin position="25"/>
        <end position="44"/>
    </location>
</feature>